<dbReference type="Gene3D" id="3.20.20.80">
    <property type="entry name" value="Glycosidases"/>
    <property type="match status" value="1"/>
</dbReference>
<dbReference type="SUPFAM" id="SSF74650">
    <property type="entry name" value="Galactose mutarotase-like"/>
    <property type="match status" value="1"/>
</dbReference>
<dbReference type="SMART" id="SM00758">
    <property type="entry name" value="PA14"/>
    <property type="match status" value="1"/>
</dbReference>
<sequence>MDHDPRLERRPDRLRNQFSRSPGDAPGDDGTLPLTKETIMTMTKRAIPLAAAAIALSAASPPGTVQRIAGGVMVNPTASDAARVSVTVHGDGMFHVVAQPAAALNLPRSPSLMAPSPPAPLANARISETADSVTVAGPRGSAIIDRTTGAVRFLDAGGKEYLATARPASFRPTSADGQRYWAVSQQFNRGSDEGLYGLGQHQNAQMDYRCQDVELAQHNMDIAVPFVVSTRGYGLLWDNNGISRFGNPQPYKLVGDGLRVTSNGKPGFTATYYLAGKAVVTRQETTIDYQYLDDQLKWPEAAKATTTAAAGGQNPQGNAVEPQKVVWTGTLHPDSTGQHKFQLYGSSYHKVWVGGKLVLDRWRQNWNPWYSNFDVPMTRGKPVPVRIEWLPNSGYMALLHNAPLPAADCNSVWMTSDTARAIDYWVIPGGSIDAAIAGYRQITGKSAMLPKWAYGFWQSRQRYDTQKEVVDTVATYRRLGIPLDNIVLDWRYWRDDDWGSHKFDPTRFANPDKMIDDVHAMNARFMISVWPKFYPTTDTYKELAAKGLVYQGNIRQQNKDWVGPGYLSTFYDPYAPEGRRIFWDQVEKRLAKKGVDAWWADASEPDMHSNLSIEKRLDTMGPTALGPAAEFFNSYSLMNARSFADGWKSYKPDVRPFLLTRSGFAGLQRESAAIWSGDVASRWFDLRAQISAGVNASMSGIPNWTHDIGGFALEDRFSTKTPKPQDLDEWRELNLRWFQFGAFSPLFRSHGEAPFREIYEIAPEGSPMRASMIWYDHLRYRLMPYIYTLAADTYVSDGSIMRALAADFPNDRAVRNIDDQYLFGRAFMVAPVTDYRARSRKVTFPAGADWIDFATGRVHRGGTSAVVAAPAERMPLFVRAGSVVPMGPVTQYVDQDRAAPLTVTVYPGANAQFSLYEDDGTSEQYRNGAYTRIPILYDDRSGTVTIGTRQGTAWKGMPDMRKVRVKWVSPGKPVTDDNAFDVEVAYAGRPVVVRRP</sequence>
<dbReference type="GO" id="GO:0030246">
    <property type="term" value="F:carbohydrate binding"/>
    <property type="evidence" value="ECO:0007669"/>
    <property type="project" value="InterPro"/>
</dbReference>
<dbReference type="Gene3D" id="2.60.40.1180">
    <property type="entry name" value="Golgi alpha-mannosidase II"/>
    <property type="match status" value="2"/>
</dbReference>
<dbReference type="InterPro" id="IPR011013">
    <property type="entry name" value="Gal_mutarotase_sf_dom"/>
</dbReference>
<name>A0A7G9SBB0_9SPHN</name>
<dbReference type="Pfam" id="PF01055">
    <property type="entry name" value="Glyco_hydro_31_2nd"/>
    <property type="match status" value="1"/>
</dbReference>
<dbReference type="PANTHER" id="PTHR43863:SF2">
    <property type="entry name" value="MALTASE-GLUCOAMYLASE"/>
    <property type="match status" value="1"/>
</dbReference>
<dbReference type="KEGG" id="srhi:H9L12_00245"/>
<dbReference type="CDD" id="cd14752">
    <property type="entry name" value="GH31_N"/>
    <property type="match status" value="1"/>
</dbReference>
<organism evidence="5 6">
    <name type="scientific">Sphingomonas rhizophila</name>
    <dbReference type="NCBI Taxonomy" id="2071607"/>
    <lineage>
        <taxon>Bacteria</taxon>
        <taxon>Pseudomonadati</taxon>
        <taxon>Pseudomonadota</taxon>
        <taxon>Alphaproteobacteria</taxon>
        <taxon>Sphingomonadales</taxon>
        <taxon>Sphingomonadaceae</taxon>
        <taxon>Sphingomonas</taxon>
    </lineage>
</organism>
<dbReference type="InterPro" id="IPR017853">
    <property type="entry name" value="GH"/>
</dbReference>
<dbReference type="InterPro" id="IPR025887">
    <property type="entry name" value="Glyco_hydro_31_N_dom"/>
</dbReference>
<dbReference type="EMBL" id="CP060717">
    <property type="protein sequence ID" value="QNN65135.1"/>
    <property type="molecule type" value="Genomic_DNA"/>
</dbReference>
<keyword evidence="2" id="KW-0326">Glycosidase</keyword>
<dbReference type="CDD" id="cd06591">
    <property type="entry name" value="GH31_xylosidase_XylS"/>
    <property type="match status" value="1"/>
</dbReference>
<dbReference type="InterPro" id="IPR037524">
    <property type="entry name" value="PA14/GLEYA"/>
</dbReference>
<dbReference type="InterPro" id="IPR048395">
    <property type="entry name" value="Glyco_hydro_31_C"/>
</dbReference>
<dbReference type="PANTHER" id="PTHR43863">
    <property type="entry name" value="HYDROLASE, PUTATIVE (AFU_ORTHOLOGUE AFUA_1G03140)-RELATED"/>
    <property type="match status" value="1"/>
</dbReference>
<evidence type="ECO:0000313" key="5">
    <source>
        <dbReference type="EMBL" id="QNN65135.1"/>
    </source>
</evidence>
<dbReference type="AlphaFoldDB" id="A0A7G9SBB0"/>
<keyword evidence="6" id="KW-1185">Reference proteome</keyword>
<dbReference type="SUPFAM" id="SSF51445">
    <property type="entry name" value="(Trans)glycosidases"/>
    <property type="match status" value="1"/>
</dbReference>
<dbReference type="SUPFAM" id="SSF56988">
    <property type="entry name" value="Anthrax protective antigen"/>
    <property type="match status" value="1"/>
</dbReference>
<dbReference type="Pfam" id="PF13802">
    <property type="entry name" value="Gal_mutarotas_2"/>
    <property type="match status" value="1"/>
</dbReference>
<dbReference type="PROSITE" id="PS51820">
    <property type="entry name" value="PA14"/>
    <property type="match status" value="1"/>
</dbReference>
<dbReference type="Gene3D" id="2.60.120.380">
    <property type="match status" value="1"/>
</dbReference>
<dbReference type="Pfam" id="PF21365">
    <property type="entry name" value="Glyco_hydro_31_3rd"/>
    <property type="match status" value="1"/>
</dbReference>
<dbReference type="Gene3D" id="2.60.40.1760">
    <property type="entry name" value="glycosyl hydrolase (family 31)"/>
    <property type="match status" value="1"/>
</dbReference>
<dbReference type="Pfam" id="PF07691">
    <property type="entry name" value="PA14"/>
    <property type="match status" value="1"/>
</dbReference>
<evidence type="ECO:0000256" key="3">
    <source>
        <dbReference type="SAM" id="MobiDB-lite"/>
    </source>
</evidence>
<reference evidence="5 6" key="1">
    <citation type="submission" date="2020-08" db="EMBL/GenBank/DDBJ databases">
        <title>Genome sequence of Sphingomonas rhizophila KACC 19189T.</title>
        <authorList>
            <person name="Hyun D.-W."/>
            <person name="Bae J.-W."/>
        </authorList>
    </citation>
    <scope>NUCLEOTIDE SEQUENCE [LARGE SCALE GENOMIC DNA]</scope>
    <source>
        <strain evidence="5 6">KACC 19189</strain>
    </source>
</reference>
<dbReference type="Pfam" id="PF17137">
    <property type="entry name" value="DUF5110"/>
    <property type="match status" value="1"/>
</dbReference>
<dbReference type="InterPro" id="IPR033403">
    <property type="entry name" value="DUF5110"/>
</dbReference>
<dbReference type="InterPro" id="IPR013780">
    <property type="entry name" value="Glyco_hydro_b"/>
</dbReference>
<evidence type="ECO:0000259" key="4">
    <source>
        <dbReference type="PROSITE" id="PS51820"/>
    </source>
</evidence>
<feature type="compositionally biased region" description="Basic and acidic residues" evidence="3">
    <location>
        <begin position="1"/>
        <end position="15"/>
    </location>
</feature>
<dbReference type="SUPFAM" id="SSF51011">
    <property type="entry name" value="Glycosyl hydrolase domain"/>
    <property type="match status" value="1"/>
</dbReference>
<proteinExistence type="inferred from homology"/>
<comment type="similarity">
    <text evidence="1 2">Belongs to the glycosyl hydrolase 31 family.</text>
</comment>
<keyword evidence="2" id="KW-0378">Hydrolase</keyword>
<feature type="domain" description="PA14" evidence="4">
    <location>
        <begin position="263"/>
        <end position="431"/>
    </location>
</feature>
<feature type="region of interest" description="Disordered" evidence="3">
    <location>
        <begin position="1"/>
        <end position="32"/>
    </location>
</feature>
<protein>
    <submittedName>
        <fullName evidence="5">DUF5110 domain-containing protein</fullName>
    </submittedName>
</protein>
<evidence type="ECO:0000256" key="2">
    <source>
        <dbReference type="RuleBase" id="RU361185"/>
    </source>
</evidence>
<evidence type="ECO:0000313" key="6">
    <source>
        <dbReference type="Proteomes" id="UP000515955"/>
    </source>
</evidence>
<dbReference type="InterPro" id="IPR051816">
    <property type="entry name" value="Glycosyl_Hydrolase_31"/>
</dbReference>
<evidence type="ECO:0000256" key="1">
    <source>
        <dbReference type="ARBA" id="ARBA00007806"/>
    </source>
</evidence>
<dbReference type="GO" id="GO:0005975">
    <property type="term" value="P:carbohydrate metabolic process"/>
    <property type="evidence" value="ECO:0007669"/>
    <property type="project" value="InterPro"/>
</dbReference>
<dbReference type="Proteomes" id="UP000515955">
    <property type="component" value="Chromosome"/>
</dbReference>
<gene>
    <name evidence="5" type="ORF">H9L12_00245</name>
</gene>
<accession>A0A7G9SBB0</accession>
<dbReference type="InterPro" id="IPR000322">
    <property type="entry name" value="Glyco_hydro_31_TIM"/>
</dbReference>
<dbReference type="GO" id="GO:0004553">
    <property type="term" value="F:hydrolase activity, hydrolyzing O-glycosyl compounds"/>
    <property type="evidence" value="ECO:0007669"/>
    <property type="project" value="InterPro"/>
</dbReference>
<dbReference type="InterPro" id="IPR011658">
    <property type="entry name" value="PA14_dom"/>
</dbReference>